<evidence type="ECO:0000256" key="1">
    <source>
        <dbReference type="SAM" id="Phobius"/>
    </source>
</evidence>
<accession>A0ABU3NTL0</accession>
<reference evidence="2 3" key="1">
    <citation type="submission" date="2023-07" db="EMBL/GenBank/DDBJ databases">
        <title>The novel representative of Negativicutes class, Anaeroselena agilis gen. nov. sp. nov.</title>
        <authorList>
            <person name="Prokofeva M.I."/>
            <person name="Elcheninov A.G."/>
            <person name="Klyukina A."/>
            <person name="Kublanov I.V."/>
            <person name="Frolov E.N."/>
            <person name="Podosokorskaya O.A."/>
        </authorList>
    </citation>
    <scope>NUCLEOTIDE SEQUENCE [LARGE SCALE GENOMIC DNA]</scope>
    <source>
        <strain evidence="2 3">4137-cl</strain>
    </source>
</reference>
<dbReference type="RefSeq" id="WP_413778719.1">
    <property type="nucleotide sequence ID" value="NZ_JAUOZS010000001.1"/>
</dbReference>
<organism evidence="2 3">
    <name type="scientific">Anaeroselena agilis</name>
    <dbReference type="NCBI Taxonomy" id="3063788"/>
    <lineage>
        <taxon>Bacteria</taxon>
        <taxon>Bacillati</taxon>
        <taxon>Bacillota</taxon>
        <taxon>Negativicutes</taxon>
        <taxon>Acetonemataceae</taxon>
        <taxon>Anaeroselena</taxon>
    </lineage>
</organism>
<feature type="transmembrane region" description="Helical" evidence="1">
    <location>
        <begin position="135"/>
        <end position="168"/>
    </location>
</feature>
<dbReference type="Proteomes" id="UP001254848">
    <property type="component" value="Unassembled WGS sequence"/>
</dbReference>
<evidence type="ECO:0000313" key="3">
    <source>
        <dbReference type="Proteomes" id="UP001254848"/>
    </source>
</evidence>
<keyword evidence="1" id="KW-1133">Transmembrane helix</keyword>
<comment type="caution">
    <text evidence="2">The sequence shown here is derived from an EMBL/GenBank/DDBJ whole genome shotgun (WGS) entry which is preliminary data.</text>
</comment>
<keyword evidence="3" id="KW-1185">Reference proteome</keyword>
<feature type="transmembrane region" description="Helical" evidence="1">
    <location>
        <begin position="174"/>
        <end position="190"/>
    </location>
</feature>
<gene>
    <name evidence="2" type="ORF">Q4T40_02780</name>
</gene>
<protein>
    <submittedName>
        <fullName evidence="2">Uncharacterized protein</fullName>
    </submittedName>
</protein>
<proteinExistence type="predicted"/>
<sequence>MAETYSEKGRLPACTLDKALFDRIWRTLGEDGEFIWQAVVGTGGDLLGQLKDRPQEIVTDRARLYELLAVLPRIDSLQFTAEIEGKGAVSFTFRSYNPPAGALVVAGQDAAWTAMRFAAFAKLFAARRDERADRLYGKAVFAVINSVAPLAAASVIAVVAAVLLVPSWIRQSEFLWWVTAGTVVFTLWLASKLSNRLIARCLQKRPYIRWLS</sequence>
<evidence type="ECO:0000313" key="2">
    <source>
        <dbReference type="EMBL" id="MDT8900161.1"/>
    </source>
</evidence>
<dbReference type="EMBL" id="JAUOZS010000001">
    <property type="protein sequence ID" value="MDT8900161.1"/>
    <property type="molecule type" value="Genomic_DNA"/>
</dbReference>
<keyword evidence="1" id="KW-0472">Membrane</keyword>
<name>A0ABU3NTL0_9FIRM</name>
<keyword evidence="1" id="KW-0812">Transmembrane</keyword>